<keyword evidence="3" id="KW-1185">Reference proteome</keyword>
<evidence type="ECO:0000313" key="3">
    <source>
        <dbReference type="Proteomes" id="UP000019116"/>
    </source>
</evidence>
<dbReference type="Proteomes" id="UP000019116">
    <property type="component" value="Chromosome 3A"/>
</dbReference>
<dbReference type="Gramene" id="TraesSTA3A03G01419670.1">
    <property type="protein sequence ID" value="TraesSTA3A03G01419670.1.CDS1"/>
    <property type="gene ID" value="TraesSTA3A03G01419670"/>
</dbReference>
<reference evidence="2" key="2">
    <citation type="submission" date="2018-10" db="UniProtKB">
        <authorList>
            <consortium name="EnsemblPlants"/>
        </authorList>
    </citation>
    <scope>IDENTIFICATION</scope>
</reference>
<dbReference type="Gramene" id="TraesNOR3A03G01448830.1">
    <property type="protein sequence ID" value="TraesNOR3A03G01448830.1.CDS1"/>
    <property type="gene ID" value="TraesNOR3A03G01448830"/>
</dbReference>
<dbReference type="Gramene" id="TraesSYM3A03G01450200.1">
    <property type="protein sequence ID" value="TraesSYM3A03G01450200.1.CDS1"/>
    <property type="gene ID" value="TraesSYM3A03G01450200"/>
</dbReference>
<dbReference type="Gramene" id="TraesPARA_EIv1.0_0833190.1">
    <property type="protein sequence ID" value="TraesPARA_EIv1.0_0833190.1.CDS1"/>
    <property type="gene ID" value="TraesPARA_EIv1.0_0833190"/>
</dbReference>
<dbReference type="Gramene" id="TraesCLE_scaffold_051311_01G000200.1">
    <property type="protein sequence ID" value="TraesCLE_scaffold_051311_01G000200.1"/>
    <property type="gene ID" value="TraesCLE_scaffold_051311_01G000200"/>
</dbReference>
<accession>A0A3B6EJB9</accession>
<dbReference type="Gramene" id="TraesLAC3A03G01372170.1">
    <property type="protein sequence ID" value="TraesLAC3A03G01372170.1.CDS1"/>
    <property type="gene ID" value="TraesLAC3A03G01372170"/>
</dbReference>
<dbReference type="Gramene" id="TraesCAD_scaffold_004553_01G000100.1">
    <property type="protein sequence ID" value="TraesCAD_scaffold_004553_01G000100.1"/>
    <property type="gene ID" value="TraesCAD_scaffold_004553_01G000100"/>
</dbReference>
<name>A0A3B6EJB9_WHEAT</name>
<feature type="region of interest" description="Disordered" evidence="1">
    <location>
        <begin position="1"/>
        <end position="41"/>
    </location>
</feature>
<dbReference type="AlphaFoldDB" id="A0A3B6EJB9"/>
<dbReference type="EnsemblPlants" id="TraesCS3A02G252100.1">
    <property type="protein sequence ID" value="TraesCS3A02G252100.1.cds1"/>
    <property type="gene ID" value="TraesCS3A02G252100"/>
</dbReference>
<dbReference type="Gramene" id="TraesWEE_scaffold_076775_01G000200.1">
    <property type="protein sequence ID" value="TraesWEE_scaffold_076775_01G000200.1"/>
    <property type="gene ID" value="TraesWEE_scaffold_076775_01G000200"/>
</dbReference>
<protein>
    <submittedName>
        <fullName evidence="2">Uncharacterized protein</fullName>
    </submittedName>
</protein>
<dbReference type="OMA" id="TNDKHMQ"/>
<sequence length="110" mass="11363">MAMATATGTAAITVGESTGDDAATQQTTSAKPPMPETETTPVMEAATARATATRCGYVTSLGLTSDGDGSDIVDEDITNNDKHMQLSSLGLASYCDGDRDGIADGRHHRR</sequence>
<dbReference type="Gramene" id="TraesCS3A03G0647400.1">
    <property type="protein sequence ID" value="TraesCS3A03G0647400.1.CDS1"/>
    <property type="gene ID" value="TraesCS3A03G0647400"/>
</dbReference>
<dbReference type="Gramene" id="TraesLDM3A03G01428730.1">
    <property type="protein sequence ID" value="TraesLDM3A03G01428730.1.CDS1"/>
    <property type="gene ID" value="TraesLDM3A03G01428730"/>
</dbReference>
<proteinExistence type="predicted"/>
<evidence type="ECO:0000256" key="1">
    <source>
        <dbReference type="SAM" id="MobiDB-lite"/>
    </source>
</evidence>
<reference evidence="2" key="1">
    <citation type="submission" date="2018-08" db="EMBL/GenBank/DDBJ databases">
        <authorList>
            <person name="Rossello M."/>
        </authorList>
    </citation>
    <scope>NUCLEOTIDE SEQUENCE [LARGE SCALE GENOMIC DNA]</scope>
    <source>
        <strain evidence="2">cv. Chinese Spring</strain>
    </source>
</reference>
<dbReference type="Gramene" id="TraesARI3A03G01448830.1">
    <property type="protein sequence ID" value="TraesARI3A03G01448830.1.CDS1"/>
    <property type="gene ID" value="TraesARI3A03G01448830"/>
</dbReference>
<dbReference type="Gramene" id="TraesJAG3A03G01436960.1">
    <property type="protein sequence ID" value="TraesJAG3A03G01436960.1.CDS1"/>
    <property type="gene ID" value="TraesJAG3A03G01436960"/>
</dbReference>
<feature type="compositionally biased region" description="Low complexity" evidence="1">
    <location>
        <begin position="1"/>
        <end position="13"/>
    </location>
</feature>
<dbReference type="Gramene" id="TraesJUL3A03G01440140.1">
    <property type="protein sequence ID" value="TraesJUL3A03G01440140.1.CDS1"/>
    <property type="gene ID" value="TraesJUL3A03G01440140"/>
</dbReference>
<dbReference type="Gramene" id="TraesMAC3A03G01425930.1">
    <property type="protein sequence ID" value="TraesMAC3A03G01425930.1.CDS1"/>
    <property type="gene ID" value="TraesMAC3A03G01425930"/>
</dbReference>
<dbReference type="Gramene" id="TraesROB_scaffold_019485_01G000100.1">
    <property type="protein sequence ID" value="TraesROB_scaffold_019485_01G000100.1"/>
    <property type="gene ID" value="TraesROB_scaffold_019485_01G000100"/>
</dbReference>
<organism evidence="2">
    <name type="scientific">Triticum aestivum</name>
    <name type="common">Wheat</name>
    <dbReference type="NCBI Taxonomy" id="4565"/>
    <lineage>
        <taxon>Eukaryota</taxon>
        <taxon>Viridiplantae</taxon>
        <taxon>Streptophyta</taxon>
        <taxon>Embryophyta</taxon>
        <taxon>Tracheophyta</taxon>
        <taxon>Spermatophyta</taxon>
        <taxon>Magnoliopsida</taxon>
        <taxon>Liliopsida</taxon>
        <taxon>Poales</taxon>
        <taxon>Poaceae</taxon>
        <taxon>BOP clade</taxon>
        <taxon>Pooideae</taxon>
        <taxon>Triticodae</taxon>
        <taxon>Triticeae</taxon>
        <taxon>Triticinae</taxon>
        <taxon>Triticum</taxon>
    </lineage>
</organism>
<dbReference type="Gramene" id="TraesRN3A0100664200.1">
    <property type="protein sequence ID" value="TraesRN3A0100664200.1"/>
    <property type="gene ID" value="TraesRN3A0100664200"/>
</dbReference>
<evidence type="ECO:0000313" key="2">
    <source>
        <dbReference type="EnsemblPlants" id="TraesCS3A02G252100.1.cds1"/>
    </source>
</evidence>
<dbReference type="Gramene" id="TraesCS3A02G252100.1">
    <property type="protein sequence ID" value="TraesCS3A02G252100.1.cds1"/>
    <property type="gene ID" value="TraesCS3A02G252100"/>
</dbReference>